<name>A0A5D0RF08_9FLAO</name>
<dbReference type="OrthoDB" id="1453538at2"/>
<gene>
    <name evidence="1" type="ORF">ES674_07160</name>
</gene>
<reference evidence="1 2" key="1">
    <citation type="submission" date="2019-08" db="EMBL/GenBank/DDBJ databases">
        <title>Genomes of Antarctic Bizionia species.</title>
        <authorList>
            <person name="Bowman J.P."/>
        </authorList>
    </citation>
    <scope>NUCLEOTIDE SEQUENCE [LARGE SCALE GENOMIC DNA]</scope>
    <source>
        <strain evidence="1 2">ADA-4</strain>
    </source>
</reference>
<evidence type="ECO:0008006" key="3">
    <source>
        <dbReference type="Google" id="ProtNLM"/>
    </source>
</evidence>
<dbReference type="Proteomes" id="UP000323720">
    <property type="component" value="Unassembled WGS sequence"/>
</dbReference>
<accession>A0A5D0RF08</accession>
<sequence>MSAQFCRIGKVKVDLKHFLGFDELEKKCQNLMGEAKNVGKIDTQLSAALYEEAQKIKQLIMNSKQCNVTF</sequence>
<comment type="caution">
    <text evidence="1">The sequence shown here is derived from an EMBL/GenBank/DDBJ whole genome shotgun (WGS) entry which is preliminary data.</text>
</comment>
<evidence type="ECO:0000313" key="2">
    <source>
        <dbReference type="Proteomes" id="UP000323720"/>
    </source>
</evidence>
<proteinExistence type="predicted"/>
<organism evidence="1 2">
    <name type="scientific">Bizionia myxarmorum</name>
    <dbReference type="NCBI Taxonomy" id="291186"/>
    <lineage>
        <taxon>Bacteria</taxon>
        <taxon>Pseudomonadati</taxon>
        <taxon>Bacteroidota</taxon>
        <taxon>Flavobacteriia</taxon>
        <taxon>Flavobacteriales</taxon>
        <taxon>Flavobacteriaceae</taxon>
        <taxon>Bizionia</taxon>
    </lineage>
</organism>
<dbReference type="AlphaFoldDB" id="A0A5D0RF08"/>
<dbReference type="EMBL" id="VSKK01000001">
    <property type="protein sequence ID" value="TYB79531.1"/>
    <property type="molecule type" value="Genomic_DNA"/>
</dbReference>
<keyword evidence="2" id="KW-1185">Reference proteome</keyword>
<evidence type="ECO:0000313" key="1">
    <source>
        <dbReference type="EMBL" id="TYB79531.1"/>
    </source>
</evidence>
<dbReference type="RefSeq" id="WP_148403263.1">
    <property type="nucleotide sequence ID" value="NZ_VSKK01000001.1"/>
</dbReference>
<protein>
    <recommendedName>
        <fullName evidence="3">Lacal_2735 family protein</fullName>
    </recommendedName>
</protein>